<keyword evidence="3" id="KW-1185">Reference proteome</keyword>
<evidence type="ECO:0000256" key="1">
    <source>
        <dbReference type="SAM" id="SignalP"/>
    </source>
</evidence>
<sequence>MASWIRCRREMREATMFLLVLLMLMLSSLEAVKVSPLIEKVSDHKDFKKLLRTRTNVLVLYTKTATSGDSSLKLLSDVAQTVKGQGTIAWVNCGDSEGRKLCKKVKVDPSAKHEGAELLHYKDGTFHTEYNRPATFK</sequence>
<gene>
    <name evidence="2" type="primary">PDIA5_1</name>
    <name evidence="2" type="ORF">ILYODFUR_001598</name>
</gene>
<dbReference type="SUPFAM" id="SSF52833">
    <property type="entry name" value="Thioredoxin-like"/>
    <property type="match status" value="1"/>
</dbReference>
<evidence type="ECO:0000313" key="3">
    <source>
        <dbReference type="Proteomes" id="UP001482620"/>
    </source>
</evidence>
<feature type="chain" id="PRO_5045453330" evidence="1">
    <location>
        <begin position="32"/>
        <end position="137"/>
    </location>
</feature>
<proteinExistence type="predicted"/>
<dbReference type="InterPro" id="IPR036249">
    <property type="entry name" value="Thioredoxin-like_sf"/>
</dbReference>
<evidence type="ECO:0000313" key="2">
    <source>
        <dbReference type="EMBL" id="MEQ2239150.1"/>
    </source>
</evidence>
<feature type="non-terminal residue" evidence="2">
    <location>
        <position position="137"/>
    </location>
</feature>
<reference evidence="2 3" key="1">
    <citation type="submission" date="2021-06" db="EMBL/GenBank/DDBJ databases">
        <authorList>
            <person name="Palmer J.M."/>
        </authorList>
    </citation>
    <scope>NUCLEOTIDE SEQUENCE [LARGE SCALE GENOMIC DNA]</scope>
    <source>
        <strain evidence="3">if_2019</strain>
        <tissue evidence="2">Muscle</tissue>
    </source>
</reference>
<dbReference type="Gene3D" id="3.40.30.10">
    <property type="entry name" value="Glutaredoxin"/>
    <property type="match status" value="1"/>
</dbReference>
<name>A0ABV0U3P6_9TELE</name>
<comment type="caution">
    <text evidence="2">The sequence shown here is derived from an EMBL/GenBank/DDBJ whole genome shotgun (WGS) entry which is preliminary data.</text>
</comment>
<dbReference type="EMBL" id="JAHRIQ010057997">
    <property type="protein sequence ID" value="MEQ2239150.1"/>
    <property type="molecule type" value="Genomic_DNA"/>
</dbReference>
<feature type="signal peptide" evidence="1">
    <location>
        <begin position="1"/>
        <end position="31"/>
    </location>
</feature>
<protein>
    <submittedName>
        <fullName evidence="2">Protein disulfide-isomerase A5</fullName>
    </submittedName>
</protein>
<dbReference type="Proteomes" id="UP001482620">
    <property type="component" value="Unassembled WGS sequence"/>
</dbReference>
<keyword evidence="1" id="KW-0732">Signal</keyword>
<organism evidence="2 3">
    <name type="scientific">Ilyodon furcidens</name>
    <name type="common">goldbreast splitfin</name>
    <dbReference type="NCBI Taxonomy" id="33524"/>
    <lineage>
        <taxon>Eukaryota</taxon>
        <taxon>Metazoa</taxon>
        <taxon>Chordata</taxon>
        <taxon>Craniata</taxon>
        <taxon>Vertebrata</taxon>
        <taxon>Euteleostomi</taxon>
        <taxon>Actinopterygii</taxon>
        <taxon>Neopterygii</taxon>
        <taxon>Teleostei</taxon>
        <taxon>Neoteleostei</taxon>
        <taxon>Acanthomorphata</taxon>
        <taxon>Ovalentaria</taxon>
        <taxon>Atherinomorphae</taxon>
        <taxon>Cyprinodontiformes</taxon>
        <taxon>Goodeidae</taxon>
        <taxon>Ilyodon</taxon>
    </lineage>
</organism>
<dbReference type="CDD" id="cd03067">
    <property type="entry name" value="PDI_b_PDIR_N"/>
    <property type="match status" value="1"/>
</dbReference>
<dbReference type="InterPro" id="IPR041865">
    <property type="entry name" value="PDI_b_PDIR_N"/>
</dbReference>
<accession>A0ABV0U3P6</accession>